<dbReference type="RefSeq" id="WP_101577596.1">
    <property type="nucleotide sequence ID" value="NZ_PGVA01000026.1"/>
</dbReference>
<organism evidence="1 3">
    <name type="scientific">Bacillus canaveralius</name>
    <dbReference type="NCBI Taxonomy" id="1403243"/>
    <lineage>
        <taxon>Bacteria</taxon>
        <taxon>Bacillati</taxon>
        <taxon>Bacillota</taxon>
        <taxon>Bacilli</taxon>
        <taxon>Bacillales</taxon>
        <taxon>Bacillaceae</taxon>
        <taxon>Bacillus</taxon>
    </lineage>
</organism>
<accession>A0A2N5GLN5</accession>
<dbReference type="InterPro" id="IPR009078">
    <property type="entry name" value="Ferritin-like_SF"/>
</dbReference>
<dbReference type="NCBIfam" id="TIGR02158">
    <property type="entry name" value="PA_CoA_Oxy3"/>
    <property type="match status" value="1"/>
</dbReference>
<keyword evidence="4" id="KW-1185">Reference proteome</keyword>
<dbReference type="InterPro" id="IPR007814">
    <property type="entry name" value="PaaA_PaaC"/>
</dbReference>
<dbReference type="PANTHER" id="PTHR30458">
    <property type="entry name" value="PHENYLACETIC ACID DEGRADATION PROTEIN PAA"/>
    <property type="match status" value="1"/>
</dbReference>
<dbReference type="Gene3D" id="1.20.1260.10">
    <property type="match status" value="1"/>
</dbReference>
<dbReference type="Proteomes" id="UP000235114">
    <property type="component" value="Unassembled WGS sequence"/>
</dbReference>
<name>A0A2N5GLN5_9BACI</name>
<dbReference type="InterPro" id="IPR012347">
    <property type="entry name" value="Ferritin-like"/>
</dbReference>
<dbReference type="Pfam" id="PF05138">
    <property type="entry name" value="PaaA_PaaC"/>
    <property type="match status" value="1"/>
</dbReference>
<dbReference type="PIRSF" id="PIRSF037834">
    <property type="entry name" value="PA_CoA_Oase3"/>
    <property type="match status" value="1"/>
</dbReference>
<comment type="caution">
    <text evidence="1">The sequence shown here is derived from an EMBL/GenBank/DDBJ whole genome shotgun (WGS) entry which is preliminary data.</text>
</comment>
<dbReference type="AlphaFoldDB" id="A0A2N5GLN5"/>
<reference evidence="1 3" key="1">
    <citation type="submission" date="2017-11" db="EMBL/GenBank/DDBJ databases">
        <title>Comparitive Functional Genomics of Dry Heat Resistant strains isolated from the Viking Spacecraft.</title>
        <authorList>
            <person name="Seuylemezian A."/>
            <person name="Cooper K."/>
            <person name="Vaishampayan P."/>
        </authorList>
    </citation>
    <scope>NUCLEOTIDE SEQUENCE [LARGE SCALE GENOMIC DNA]</scope>
    <source>
        <strain evidence="1 3">M4.6</strain>
    </source>
</reference>
<evidence type="ECO:0000313" key="3">
    <source>
        <dbReference type="Proteomes" id="UP000234951"/>
    </source>
</evidence>
<reference evidence="2 4" key="2">
    <citation type="submission" date="2017-12" db="EMBL/GenBank/DDBJ databases">
        <title>Comparative Functional Genomics of Dry Heat Resistant strains isolated from the Viking Spacecraft.</title>
        <authorList>
            <person name="Seuylemezian A."/>
            <person name="Cooper K."/>
            <person name="Vaishampayan P."/>
        </authorList>
    </citation>
    <scope>NUCLEOTIDE SEQUENCE [LARGE SCALE GENOMIC DNA]</scope>
    <source>
        <strain evidence="2 4">ATCC 29669</strain>
    </source>
</reference>
<gene>
    <name evidence="1" type="primary">paaI</name>
    <name evidence="1" type="ORF">CU635_11950</name>
    <name evidence="2" type="ORF">CVD25_14285</name>
</gene>
<evidence type="ECO:0000313" key="4">
    <source>
        <dbReference type="Proteomes" id="UP000235114"/>
    </source>
</evidence>
<protein>
    <submittedName>
        <fullName evidence="1">Phenylacetate-CoA oxygenase subunit PaaI</fullName>
    </submittedName>
</protein>
<dbReference type="Proteomes" id="UP000234951">
    <property type="component" value="Unassembled WGS sequence"/>
</dbReference>
<dbReference type="GO" id="GO:0010124">
    <property type="term" value="P:phenylacetate catabolic process"/>
    <property type="evidence" value="ECO:0007669"/>
    <property type="project" value="InterPro"/>
</dbReference>
<sequence>MRRKYYHGEGSTIVKKLNSAEALENPSYKDSLAELLYQLADDDFILAYRGSEWLGLAPHIEEDVAFSSINQDTMGHAAMYYQLLEDLGEGSVDALAHVRTPEQRRNAILLEMANGPGDYLREPDYDWAFAVVRHYFYTAAKKIKINSMKNSSYQPLSETAVKISMELYYHQLHWKTWFEQLMLAGGEARSRMEQAITIVMDDFGGLLSLGNKGAEIVRHDLIDSEEILQKRWKEAMKPVFNSVNLQIPTRFPMKHGDGRNGVHTDDLTKAISTLGEVYHFDPAASW</sequence>
<dbReference type="PANTHER" id="PTHR30458:SF0">
    <property type="entry name" value="1,2-PHENYLACETYL-COA EPOXIDASE, SUBUNIT C"/>
    <property type="match status" value="1"/>
</dbReference>
<dbReference type="EMBL" id="PGVA01000026">
    <property type="protein sequence ID" value="PLR82509.1"/>
    <property type="molecule type" value="Genomic_DNA"/>
</dbReference>
<dbReference type="InterPro" id="IPR011882">
    <property type="entry name" value="PaaC"/>
</dbReference>
<dbReference type="OrthoDB" id="9789947at2"/>
<evidence type="ECO:0000313" key="2">
    <source>
        <dbReference type="EMBL" id="PLR95680.1"/>
    </source>
</evidence>
<proteinExistence type="predicted"/>
<dbReference type="SUPFAM" id="SSF47240">
    <property type="entry name" value="Ferritin-like"/>
    <property type="match status" value="1"/>
</dbReference>
<dbReference type="GO" id="GO:0005829">
    <property type="term" value="C:cytosol"/>
    <property type="evidence" value="ECO:0007669"/>
    <property type="project" value="TreeGrafter"/>
</dbReference>
<dbReference type="EMBL" id="PGVD01000037">
    <property type="protein sequence ID" value="PLR95680.1"/>
    <property type="molecule type" value="Genomic_DNA"/>
</dbReference>
<evidence type="ECO:0000313" key="1">
    <source>
        <dbReference type="EMBL" id="PLR82509.1"/>
    </source>
</evidence>
<dbReference type="InterPro" id="IPR052703">
    <property type="entry name" value="Aromatic_CoA_ox/epox"/>
</dbReference>